<feature type="signal peptide" evidence="2">
    <location>
        <begin position="1"/>
        <end position="21"/>
    </location>
</feature>
<dbReference type="InterPro" id="IPR011042">
    <property type="entry name" value="6-blade_b-propeller_TolB-like"/>
</dbReference>
<dbReference type="RefSeq" id="WP_050429372.1">
    <property type="nucleotide sequence ID" value="NZ_CP012159.1"/>
</dbReference>
<dbReference type="AlphaFoldDB" id="A0A0K1E8M5"/>
<evidence type="ECO:0000313" key="3">
    <source>
        <dbReference type="EMBL" id="AKT36933.1"/>
    </source>
</evidence>
<dbReference type="Gene3D" id="2.120.10.30">
    <property type="entry name" value="TolB, C-terminal domain"/>
    <property type="match status" value="1"/>
</dbReference>
<dbReference type="Gene3D" id="2.60.40.1080">
    <property type="match status" value="1"/>
</dbReference>
<dbReference type="PROSITE" id="PS51257">
    <property type="entry name" value="PROKAR_LIPOPROTEIN"/>
    <property type="match status" value="1"/>
</dbReference>
<feature type="chain" id="PRO_5005459031" description="TolB protein" evidence="2">
    <location>
        <begin position="22"/>
        <end position="696"/>
    </location>
</feature>
<feature type="compositionally biased region" description="Gly residues" evidence="1">
    <location>
        <begin position="36"/>
        <end position="48"/>
    </location>
</feature>
<evidence type="ECO:0000256" key="1">
    <source>
        <dbReference type="SAM" id="MobiDB-lite"/>
    </source>
</evidence>
<protein>
    <recommendedName>
        <fullName evidence="5">TolB protein</fullName>
    </recommendedName>
</protein>
<evidence type="ECO:0000313" key="4">
    <source>
        <dbReference type="Proteomes" id="UP000067626"/>
    </source>
</evidence>
<sequence>MRIGSALALSWTCLLAMGVYACGSGGNAGNQNTSQGTGGGAGSGGAGGDDTILEDHGPLVSITVDPPAATVEVVNGVAAPSPFRAMGTFEDGTVQELSAAWSIDRPVLGLMNQQGTFAASGTLGGVGVITARASNDLTATAEVTVRLRILENPANLSPADQQAFDTPDATPSGTLLYPYDKTVFARGLLPPEIMWNGGAAGDRYRVHLRENHVEATIYTIAEPPSAFVLSSAQWSQLTESNVGEDVQVSVTRLSAGQAHAPMTSTWKVAQGSLRGTIYYWAVNTGQLMKITPGALQPSLVFDSGPLDQLGTPAPPDYDGTVPPWSGGSENKRCVACHTVSKDGSTLASLFERKGQTPSPWGAIDLTASSPNVVQMSSYNSSAIYLALTPDGRQLVRNDVSMILRLVDVQSGAEIPSALDTLVGNAADPAFSHDSKLLAFSSNVVGAYPVEFWRADLDVFDFDQATLTLGNRRQLMAGGNEAIAFPSFTPDSQRVIYQKGDYTRAKYGANQVGLNDLYMTDVNGALGELALDAANGVGVLDAKNRKLNYQPTVNPISVGGYTWVVFVSPRDYGNKMASSANPTYENRKQLWVAAIDANPQPGQDPSHPAFWLPGQDLTTINMSGYWALAPCSQEGTGCSQGFECCTGFCQPDDGGNYVCSPNPGACSQIGEACTTAGDCCNATSNCVGGFCALSQPQ</sequence>
<evidence type="ECO:0008006" key="5">
    <source>
        <dbReference type="Google" id="ProtNLM"/>
    </source>
</evidence>
<gene>
    <name evidence="3" type="ORF">CMC5_010540</name>
</gene>
<keyword evidence="2" id="KW-0732">Signal</keyword>
<feature type="region of interest" description="Disordered" evidence="1">
    <location>
        <begin position="33"/>
        <end position="52"/>
    </location>
</feature>
<keyword evidence="4" id="KW-1185">Reference proteome</keyword>
<dbReference type="EMBL" id="CP012159">
    <property type="protein sequence ID" value="AKT36933.1"/>
    <property type="molecule type" value="Genomic_DNA"/>
</dbReference>
<dbReference type="SUPFAM" id="SSF82171">
    <property type="entry name" value="DPP6 N-terminal domain-like"/>
    <property type="match status" value="1"/>
</dbReference>
<organism evidence="3 4">
    <name type="scientific">Chondromyces crocatus</name>
    <dbReference type="NCBI Taxonomy" id="52"/>
    <lineage>
        <taxon>Bacteria</taxon>
        <taxon>Pseudomonadati</taxon>
        <taxon>Myxococcota</taxon>
        <taxon>Polyangia</taxon>
        <taxon>Polyangiales</taxon>
        <taxon>Polyangiaceae</taxon>
        <taxon>Chondromyces</taxon>
    </lineage>
</organism>
<dbReference type="STRING" id="52.CMC5_010540"/>
<dbReference type="KEGG" id="ccro:CMC5_010540"/>
<proteinExistence type="predicted"/>
<reference evidence="3 4" key="1">
    <citation type="submission" date="2015-07" db="EMBL/GenBank/DDBJ databases">
        <title>Genome analysis of myxobacterium Chondromyces crocatus Cm c5 reveals a high potential for natural compound synthesis and the genetic basis for the loss of fruiting body formation.</title>
        <authorList>
            <person name="Zaburannyi N."/>
            <person name="Bunk B."/>
            <person name="Maier J."/>
            <person name="Overmann J."/>
            <person name="Mueller R."/>
        </authorList>
    </citation>
    <scope>NUCLEOTIDE SEQUENCE [LARGE SCALE GENOMIC DNA]</scope>
    <source>
        <strain evidence="3 4">Cm c5</strain>
    </source>
</reference>
<name>A0A0K1E8M5_CHOCO</name>
<dbReference type="Proteomes" id="UP000067626">
    <property type="component" value="Chromosome"/>
</dbReference>
<evidence type="ECO:0000256" key="2">
    <source>
        <dbReference type="SAM" id="SignalP"/>
    </source>
</evidence>
<accession>A0A0K1E8M5</accession>
<dbReference type="OrthoDB" id="5481610at2"/>